<dbReference type="AlphaFoldDB" id="A0A414LJP7"/>
<name>A0A414LJP7_9FIRM</name>
<dbReference type="EMBL" id="QSKW01000025">
    <property type="protein sequence ID" value="RHE94859.1"/>
    <property type="molecule type" value="Genomic_DNA"/>
</dbReference>
<protein>
    <recommendedName>
        <fullName evidence="3">PD-(D/E)XK nuclease family transposase</fullName>
    </recommendedName>
</protein>
<accession>A0A414LJP7</accession>
<dbReference type="RefSeq" id="WP_118930447.1">
    <property type="nucleotide sequence ID" value="NZ_QSKW01000025.1"/>
</dbReference>
<dbReference type="Pfam" id="PF12784">
    <property type="entry name" value="PDDEXK_2"/>
    <property type="match status" value="1"/>
</dbReference>
<evidence type="ECO:0008006" key="3">
    <source>
        <dbReference type="Google" id="ProtNLM"/>
    </source>
</evidence>
<organism evidence="1 2">
    <name type="scientific">Roseburia inulinivorans</name>
    <dbReference type="NCBI Taxonomy" id="360807"/>
    <lineage>
        <taxon>Bacteria</taxon>
        <taxon>Bacillati</taxon>
        <taxon>Bacillota</taxon>
        <taxon>Clostridia</taxon>
        <taxon>Lachnospirales</taxon>
        <taxon>Lachnospiraceae</taxon>
        <taxon>Roseburia</taxon>
    </lineage>
</organism>
<proteinExistence type="predicted"/>
<comment type="caution">
    <text evidence="1">The sequence shown here is derived from an EMBL/GenBank/DDBJ whole genome shotgun (WGS) entry which is preliminary data.</text>
</comment>
<evidence type="ECO:0000313" key="1">
    <source>
        <dbReference type="EMBL" id="RHE94859.1"/>
    </source>
</evidence>
<sequence length="295" mass="34485">MTEKLNSSNLRQNPRNVNELVNELTLFDDDLMSRVFDKNIKATELLLRIILGKKVKVISVTGQNEMKNHQVGGRNITLDVDAMDENGEEIDIEVQGNSEGAHVRRARYHSSMVDSRMLKEGQAFRELKDSYVIFIYKHDKFRKGLPLYHVERYVGETNEQFRDGSHIIYVNGNYKGNDEIGQLMQDFREKNPECMHYTELAESVKHFKEKAGGREEMSEIVERYINERVEERVKECVEERVKECVEERVKERVEKEKTISVQNLMNNMKWTLDQALDALGIKGKERTLITQQLQK</sequence>
<evidence type="ECO:0000313" key="2">
    <source>
        <dbReference type="Proteomes" id="UP000286271"/>
    </source>
</evidence>
<dbReference type="Proteomes" id="UP000286271">
    <property type="component" value="Unassembled WGS sequence"/>
</dbReference>
<reference evidence="1 2" key="1">
    <citation type="submission" date="2018-08" db="EMBL/GenBank/DDBJ databases">
        <title>A genome reference for cultivated species of the human gut microbiota.</title>
        <authorList>
            <person name="Zou Y."/>
            <person name="Xue W."/>
            <person name="Luo G."/>
        </authorList>
    </citation>
    <scope>NUCLEOTIDE SEQUENCE [LARGE SCALE GENOMIC DNA]</scope>
    <source>
        <strain evidence="1 2">AM27-11</strain>
    </source>
</reference>
<gene>
    <name evidence="1" type="ORF">DW707_13690</name>
</gene>